<feature type="domain" description="Outer membrane channel protein CpnT-like N-terminal" evidence="2">
    <location>
        <begin position="35"/>
        <end position="145"/>
    </location>
</feature>
<evidence type="ECO:0000313" key="3">
    <source>
        <dbReference type="EMBL" id="MEB3963014.1"/>
    </source>
</evidence>
<protein>
    <recommendedName>
        <fullName evidence="2">Outer membrane channel protein CpnT-like N-terminal domain-containing protein</fullName>
    </recommendedName>
</protein>
<comment type="caution">
    <text evidence="3">The sequence shown here is derived from an EMBL/GenBank/DDBJ whole genome shotgun (WGS) entry which is preliminary data.</text>
</comment>
<keyword evidence="1" id="KW-0812">Transmembrane</keyword>
<proteinExistence type="predicted"/>
<feature type="transmembrane region" description="Helical" evidence="1">
    <location>
        <begin position="117"/>
        <end position="137"/>
    </location>
</feature>
<keyword evidence="1" id="KW-1133">Transmembrane helix</keyword>
<organism evidence="3 4">
    <name type="scientific">Streptomyces kunmingensis</name>
    <dbReference type="NCBI Taxonomy" id="68225"/>
    <lineage>
        <taxon>Bacteria</taxon>
        <taxon>Bacillati</taxon>
        <taxon>Actinomycetota</taxon>
        <taxon>Actinomycetes</taxon>
        <taxon>Kitasatosporales</taxon>
        <taxon>Streptomycetaceae</taxon>
        <taxon>Streptomyces</taxon>
    </lineage>
</organism>
<sequence length="248" mass="26280">MDPFLDGIVVMLTGMHVPRGSSARLRSEVEVPHAALAASLDEFQEAIADITRSVSGTVSGKWGDAYGQAMSTFGTGAGADYVKSLRDTAAKVANYARETGYQIDYTNRMIIAQVVQFLVEWAMTLILAVFNPIAALIDQTFLRALYQLILRSFLLRLLAQVAMFEALNVGLGAAMDVFVRWSLAGEGKYTENGGQYLKQAVAFGAVQGALMVFVPYAGSALAGLLAKGMGKDVVGSIGRAVDGAVLGG</sequence>
<feature type="transmembrane region" description="Helical" evidence="1">
    <location>
        <begin position="200"/>
        <end position="226"/>
    </location>
</feature>
<reference evidence="3 4" key="1">
    <citation type="submission" date="2022-10" db="EMBL/GenBank/DDBJ databases">
        <authorList>
            <person name="Xie J."/>
            <person name="Shen N."/>
        </authorList>
    </citation>
    <scope>NUCLEOTIDE SEQUENCE [LARGE SCALE GENOMIC DNA]</scope>
    <source>
        <strain evidence="3 4">DSM 41681</strain>
    </source>
</reference>
<gene>
    <name evidence="3" type="ORF">OKJ48_22590</name>
</gene>
<keyword evidence="1" id="KW-0472">Membrane</keyword>
<dbReference type="EMBL" id="JAOZYB010000201">
    <property type="protein sequence ID" value="MEB3963014.1"/>
    <property type="molecule type" value="Genomic_DNA"/>
</dbReference>
<dbReference type="Pfam" id="PF25547">
    <property type="entry name" value="WXG100_2"/>
    <property type="match status" value="1"/>
</dbReference>
<evidence type="ECO:0000256" key="1">
    <source>
        <dbReference type="SAM" id="Phobius"/>
    </source>
</evidence>
<evidence type="ECO:0000259" key="2">
    <source>
        <dbReference type="Pfam" id="PF25547"/>
    </source>
</evidence>
<dbReference type="Proteomes" id="UP001352223">
    <property type="component" value="Unassembled WGS sequence"/>
</dbReference>
<accession>A0ABU6CE73</accession>
<name>A0ABU6CE73_9ACTN</name>
<feature type="transmembrane region" description="Helical" evidence="1">
    <location>
        <begin position="157"/>
        <end position="179"/>
    </location>
</feature>
<evidence type="ECO:0000313" key="4">
    <source>
        <dbReference type="Proteomes" id="UP001352223"/>
    </source>
</evidence>
<dbReference type="InterPro" id="IPR057746">
    <property type="entry name" value="CpnT-like_N"/>
</dbReference>
<feature type="non-terminal residue" evidence="3">
    <location>
        <position position="248"/>
    </location>
</feature>
<keyword evidence="4" id="KW-1185">Reference proteome</keyword>
<dbReference type="RefSeq" id="WP_324770668.1">
    <property type="nucleotide sequence ID" value="NZ_JAOZYB010000201.1"/>
</dbReference>